<keyword evidence="1" id="KW-0614">Plasmid</keyword>
<sequence>MGQETIADILKSMEMGGKAEGTLKPPSNEDVEKMLDAEGVSRRVEERFRQGVRRRYLTAQLDGHNKLLTIQEDYLKVSQDRVHLSVTKLARGQIKEHIDHLDTLKPKAG</sequence>
<protein>
    <submittedName>
        <fullName evidence="1">Uncharacterized protein</fullName>
    </submittedName>
</protein>
<dbReference type="OrthoDB" id="7281440at2"/>
<gene>
    <name evidence="1" type="ordered locus">Rleg_7032</name>
</gene>
<proteinExistence type="predicted"/>
<evidence type="ECO:0000313" key="1">
    <source>
        <dbReference type="EMBL" id="ACS60048.1"/>
    </source>
</evidence>
<reference evidence="1 2" key="1">
    <citation type="journal article" date="2010" name="Stand. Genomic Sci.">
        <title>Complete genome sequence of Rhizobium leguminosarum bv. trifolii strain WSM1325, an effective microsymbiont of annual Mediterranean clovers.</title>
        <authorList>
            <person name="Reeve W."/>
            <person name="O'Hara G."/>
            <person name="Chain P."/>
            <person name="Ardley J."/>
            <person name="Brau L."/>
            <person name="Nandesena K."/>
            <person name="Tiwari R."/>
            <person name="Copeland A."/>
            <person name="Nolan M."/>
            <person name="Han C."/>
            <person name="Brettin T."/>
            <person name="Land M."/>
            <person name="Ovchinikova G."/>
            <person name="Ivanova N."/>
            <person name="Mavromatis K."/>
            <person name="Markowitz V."/>
            <person name="Kyrpides N."/>
            <person name="Melino V."/>
            <person name="Denton M."/>
            <person name="Yates R."/>
            <person name="Howieson J."/>
        </authorList>
    </citation>
    <scope>NUCLEOTIDE SEQUENCE [LARGE SCALE GENOMIC DNA]</scope>
    <source>
        <strain evidence="1 2">WSM1325</strain>
        <plasmid evidence="2">Plasmid pR132502</plasmid>
    </source>
</reference>
<name>C6B7J0_RHILS</name>
<geneLocation type="plasmid" evidence="1 2">
    <name>pR132502</name>
</geneLocation>
<organism evidence="1 2">
    <name type="scientific">Rhizobium leguminosarum bv. trifolii (strain WSM1325)</name>
    <dbReference type="NCBI Taxonomy" id="395491"/>
    <lineage>
        <taxon>Bacteria</taxon>
        <taxon>Pseudomonadati</taxon>
        <taxon>Pseudomonadota</taxon>
        <taxon>Alphaproteobacteria</taxon>
        <taxon>Hyphomicrobiales</taxon>
        <taxon>Rhizobiaceae</taxon>
        <taxon>Rhizobium/Agrobacterium group</taxon>
        <taxon>Rhizobium</taxon>
    </lineage>
</organism>
<dbReference type="AlphaFoldDB" id="C6B7J0"/>
<dbReference type="HOGENOM" id="CLU_2181812_0_0_5"/>
<dbReference type="EMBL" id="CP001624">
    <property type="protein sequence ID" value="ACS60048.1"/>
    <property type="molecule type" value="Genomic_DNA"/>
</dbReference>
<accession>C6B7J0</accession>
<evidence type="ECO:0000313" key="2">
    <source>
        <dbReference type="Proteomes" id="UP000002256"/>
    </source>
</evidence>
<dbReference type="Proteomes" id="UP000002256">
    <property type="component" value="Plasmid pR132502"/>
</dbReference>
<dbReference type="KEGG" id="rlg:Rleg_7032"/>